<proteinExistence type="predicted"/>
<dbReference type="PROSITE" id="PS51186">
    <property type="entry name" value="GNAT"/>
    <property type="match status" value="1"/>
</dbReference>
<organism evidence="2 3">
    <name type="scientific">Vibrio ponticus</name>
    <dbReference type="NCBI Taxonomy" id="265668"/>
    <lineage>
        <taxon>Bacteria</taxon>
        <taxon>Pseudomonadati</taxon>
        <taxon>Pseudomonadota</taxon>
        <taxon>Gammaproteobacteria</taxon>
        <taxon>Vibrionales</taxon>
        <taxon>Vibrionaceae</taxon>
        <taxon>Vibrio</taxon>
    </lineage>
</organism>
<accession>A0A3N3DUE2</accession>
<gene>
    <name evidence="2" type="ORF">EGH82_19990</name>
</gene>
<dbReference type="AlphaFoldDB" id="A0A3N3DUE2"/>
<dbReference type="SUPFAM" id="SSF55729">
    <property type="entry name" value="Acyl-CoA N-acyltransferases (Nat)"/>
    <property type="match status" value="1"/>
</dbReference>
<keyword evidence="2" id="KW-0808">Transferase</keyword>
<evidence type="ECO:0000313" key="2">
    <source>
        <dbReference type="EMBL" id="ROV58103.1"/>
    </source>
</evidence>
<dbReference type="Pfam" id="PF00583">
    <property type="entry name" value="Acetyltransf_1"/>
    <property type="match status" value="1"/>
</dbReference>
<dbReference type="PANTHER" id="PTHR43415">
    <property type="entry name" value="SPERMIDINE N(1)-ACETYLTRANSFERASE"/>
    <property type="match status" value="1"/>
</dbReference>
<evidence type="ECO:0000313" key="3">
    <source>
        <dbReference type="Proteomes" id="UP000278792"/>
    </source>
</evidence>
<dbReference type="InterPro" id="IPR016181">
    <property type="entry name" value="Acyl_CoA_acyltransferase"/>
</dbReference>
<dbReference type="Gene3D" id="3.40.630.30">
    <property type="match status" value="1"/>
</dbReference>
<dbReference type="PANTHER" id="PTHR43415:SF5">
    <property type="entry name" value="ACETYLTRANSFERASE"/>
    <property type="match status" value="1"/>
</dbReference>
<sequence>MKTIRTQLRAFTATDYQCLVDWIDSDELNYLWGGPKFCFPLTQQQLDEHYANPDVYAHLFCVDQANAGYVELYRESLNSFKICRVFISEEFRGQHLSQVMLTQLMQKAQSEFNATSLSLAVFSHNQVAKRCYQSLGFTTTTVEQGIRQFQGQQWDLEMMHKALD</sequence>
<dbReference type="Proteomes" id="UP000278792">
    <property type="component" value="Unassembled WGS sequence"/>
</dbReference>
<comment type="caution">
    <text evidence="2">The sequence shown here is derived from an EMBL/GenBank/DDBJ whole genome shotgun (WGS) entry which is preliminary data.</text>
</comment>
<dbReference type="RefSeq" id="WP_123783397.1">
    <property type="nucleotide sequence ID" value="NZ_RKIK01000093.1"/>
</dbReference>
<dbReference type="GO" id="GO:0016747">
    <property type="term" value="F:acyltransferase activity, transferring groups other than amino-acyl groups"/>
    <property type="evidence" value="ECO:0007669"/>
    <property type="project" value="InterPro"/>
</dbReference>
<feature type="domain" description="N-acetyltransferase" evidence="1">
    <location>
        <begin position="6"/>
        <end position="163"/>
    </location>
</feature>
<protein>
    <submittedName>
        <fullName evidence="2">N-acetyltransferase</fullName>
    </submittedName>
</protein>
<name>A0A3N3DUE2_9VIBR</name>
<dbReference type="EMBL" id="RKIK01000093">
    <property type="protein sequence ID" value="ROV58103.1"/>
    <property type="molecule type" value="Genomic_DNA"/>
</dbReference>
<evidence type="ECO:0000259" key="1">
    <source>
        <dbReference type="PROSITE" id="PS51186"/>
    </source>
</evidence>
<dbReference type="InterPro" id="IPR000182">
    <property type="entry name" value="GNAT_dom"/>
</dbReference>
<reference evidence="2 3" key="1">
    <citation type="submission" date="2018-11" db="EMBL/GenBank/DDBJ databases">
        <title>Vibrio ponticus strain CAIM 1751 pathogenic for the snapper Lutjanus guttatus.</title>
        <authorList>
            <person name="Soto-Rodriguez S."/>
            <person name="Lozano-Olvera R."/>
            <person name="Gomez-Gil B."/>
        </authorList>
    </citation>
    <scope>NUCLEOTIDE SEQUENCE [LARGE SCALE GENOMIC DNA]</scope>
    <source>
        <strain evidence="2 3">CAIM 1751</strain>
    </source>
</reference>